<dbReference type="PANTHER" id="PTHR11695:SF648">
    <property type="entry name" value="ZINC-BINDING OXIDOREDUCTASE"/>
    <property type="match status" value="1"/>
</dbReference>
<dbReference type="InterPro" id="IPR011032">
    <property type="entry name" value="GroES-like_sf"/>
</dbReference>
<dbReference type="RefSeq" id="WP_374217267.1">
    <property type="nucleotide sequence ID" value="NZ_JAXOVW010000010.1"/>
</dbReference>
<dbReference type="Pfam" id="PF00107">
    <property type="entry name" value="ADH_zinc_N"/>
    <property type="match status" value="1"/>
</dbReference>
<dbReference type="Proteomes" id="UP001291930">
    <property type="component" value="Unassembled WGS sequence"/>
</dbReference>
<dbReference type="SUPFAM" id="SSF50129">
    <property type="entry name" value="GroES-like"/>
    <property type="match status" value="1"/>
</dbReference>
<protein>
    <submittedName>
        <fullName evidence="2">NAD(P)-dependent alcohol dehydrogenase</fullName>
    </submittedName>
</protein>
<dbReference type="CDD" id="cd08267">
    <property type="entry name" value="MDR1"/>
    <property type="match status" value="1"/>
</dbReference>
<dbReference type="Gene3D" id="3.40.50.720">
    <property type="entry name" value="NAD(P)-binding Rossmann-like Domain"/>
    <property type="match status" value="1"/>
</dbReference>
<organism evidence="2 3">
    <name type="scientific">Bacillus bingmayongensis</name>
    <dbReference type="NCBI Taxonomy" id="1150157"/>
    <lineage>
        <taxon>Bacteria</taxon>
        <taxon>Bacillati</taxon>
        <taxon>Bacillota</taxon>
        <taxon>Bacilli</taxon>
        <taxon>Bacillales</taxon>
        <taxon>Bacillaceae</taxon>
        <taxon>Bacillus</taxon>
    </lineage>
</organism>
<dbReference type="Pfam" id="PF08240">
    <property type="entry name" value="ADH_N"/>
    <property type="match status" value="1"/>
</dbReference>
<gene>
    <name evidence="2" type="ORF">U2I54_07465</name>
</gene>
<name>A0ABU5JU24_9BACI</name>
<dbReference type="InterPro" id="IPR020843">
    <property type="entry name" value="ER"/>
</dbReference>
<evidence type="ECO:0000259" key="1">
    <source>
        <dbReference type="SMART" id="SM00829"/>
    </source>
</evidence>
<dbReference type="InterPro" id="IPR013154">
    <property type="entry name" value="ADH-like_N"/>
</dbReference>
<sequence>MKAIVCTKYGPPDVLQLKEVKKPIPRDNEILVKIHATTVTSGDCRIRGFNSPILYWIPMRIILGLRKPRKPILGVELAGEIEAIGKNVTQFKKGDQIFALTGMSVGAHAEYTCVPENGLLAIKPENVTYEEAASIPFGGTSALYFLRKANIKNGQKVLIYGASGALGTSAVQLAKYFGAEVTGVCSTTNLELVKSLGANNVIDYTKENFTEREERYEIIFDAVGKNTKSNCKKALTSNGTYVSVEGMIAKVRTEDLNFLKTLIEAEKIKSVIDRRYPLEQIPEAHRYVEKGHKKGNVVITFDHNDET</sequence>
<reference evidence="3" key="1">
    <citation type="submission" date="2023-11" db="EMBL/GenBank/DDBJ databases">
        <title>Genome Sequence of Bacillus pseudomycoides stain BUPM19.</title>
        <authorList>
            <person name="Farhat A."/>
        </authorList>
    </citation>
    <scope>NUCLEOTIDE SEQUENCE [LARGE SCALE GENOMIC DNA]</scope>
    <source>
        <strain evidence="3">BUPM19</strain>
    </source>
</reference>
<dbReference type="InterPro" id="IPR050700">
    <property type="entry name" value="YIM1/Zinc_Alcohol_DH_Fams"/>
</dbReference>
<dbReference type="Gene3D" id="3.90.180.10">
    <property type="entry name" value="Medium-chain alcohol dehydrogenases, catalytic domain"/>
    <property type="match status" value="1"/>
</dbReference>
<evidence type="ECO:0000313" key="2">
    <source>
        <dbReference type="EMBL" id="MDZ5606946.1"/>
    </source>
</evidence>
<dbReference type="InterPro" id="IPR036291">
    <property type="entry name" value="NAD(P)-bd_dom_sf"/>
</dbReference>
<accession>A0ABU5JU24</accession>
<keyword evidence="3" id="KW-1185">Reference proteome</keyword>
<dbReference type="EMBL" id="JAXOVW010000010">
    <property type="protein sequence ID" value="MDZ5606946.1"/>
    <property type="molecule type" value="Genomic_DNA"/>
</dbReference>
<dbReference type="SUPFAM" id="SSF51735">
    <property type="entry name" value="NAD(P)-binding Rossmann-fold domains"/>
    <property type="match status" value="1"/>
</dbReference>
<feature type="domain" description="Enoyl reductase (ER)" evidence="1">
    <location>
        <begin position="10"/>
        <end position="299"/>
    </location>
</feature>
<comment type="caution">
    <text evidence="2">The sequence shown here is derived from an EMBL/GenBank/DDBJ whole genome shotgun (WGS) entry which is preliminary data.</text>
</comment>
<dbReference type="Pfam" id="PF13602">
    <property type="entry name" value="ADH_zinc_N_2"/>
    <property type="match status" value="1"/>
</dbReference>
<evidence type="ECO:0000313" key="3">
    <source>
        <dbReference type="Proteomes" id="UP001291930"/>
    </source>
</evidence>
<proteinExistence type="predicted"/>
<dbReference type="SMART" id="SM00829">
    <property type="entry name" value="PKS_ER"/>
    <property type="match status" value="1"/>
</dbReference>
<dbReference type="InterPro" id="IPR013149">
    <property type="entry name" value="ADH-like_C"/>
</dbReference>
<dbReference type="PANTHER" id="PTHR11695">
    <property type="entry name" value="ALCOHOL DEHYDROGENASE RELATED"/>
    <property type="match status" value="1"/>
</dbReference>